<keyword evidence="1" id="KW-0472">Membrane</keyword>
<keyword evidence="3" id="KW-1185">Reference proteome</keyword>
<keyword evidence="1" id="KW-1133">Transmembrane helix</keyword>
<evidence type="ECO:0000256" key="1">
    <source>
        <dbReference type="SAM" id="Phobius"/>
    </source>
</evidence>
<sequence length="79" mass="8907">MTYIPEASVSQKAVYKRPYKTRQQRRLADRKKYDESKDRKFLMWMAGAVAILLLIAIGFMAQGVAERSAVEAASLPTGQ</sequence>
<evidence type="ECO:0000313" key="3">
    <source>
        <dbReference type="Proteomes" id="UP000664369"/>
    </source>
</evidence>
<name>A0ABS3QB64_9BACT</name>
<accession>A0ABS3QB64</accession>
<protein>
    <submittedName>
        <fullName evidence="2">Uncharacterized protein</fullName>
    </submittedName>
</protein>
<gene>
    <name evidence="2" type="ORF">J4E00_05440</name>
</gene>
<dbReference type="Proteomes" id="UP000664369">
    <property type="component" value="Unassembled WGS sequence"/>
</dbReference>
<feature type="transmembrane region" description="Helical" evidence="1">
    <location>
        <begin position="41"/>
        <end position="61"/>
    </location>
</feature>
<keyword evidence="1" id="KW-0812">Transmembrane</keyword>
<reference evidence="2 3" key="1">
    <citation type="submission" date="2021-03" db="EMBL/GenBank/DDBJ databases">
        <authorList>
            <person name="Kim M.K."/>
        </authorList>
    </citation>
    <scope>NUCLEOTIDE SEQUENCE [LARGE SCALE GENOMIC DNA]</scope>
    <source>
        <strain evidence="2 3">BT442</strain>
    </source>
</reference>
<organism evidence="2 3">
    <name type="scientific">Hymenobacter negativus</name>
    <dbReference type="NCBI Taxonomy" id="2795026"/>
    <lineage>
        <taxon>Bacteria</taxon>
        <taxon>Pseudomonadati</taxon>
        <taxon>Bacteroidota</taxon>
        <taxon>Cytophagia</taxon>
        <taxon>Cytophagales</taxon>
        <taxon>Hymenobacteraceae</taxon>
        <taxon>Hymenobacter</taxon>
    </lineage>
</organism>
<evidence type="ECO:0000313" key="2">
    <source>
        <dbReference type="EMBL" id="MBO2008488.1"/>
    </source>
</evidence>
<dbReference type="EMBL" id="JAGETZ010000002">
    <property type="protein sequence ID" value="MBO2008488.1"/>
    <property type="molecule type" value="Genomic_DNA"/>
</dbReference>
<proteinExistence type="predicted"/>
<dbReference type="RefSeq" id="WP_208174047.1">
    <property type="nucleotide sequence ID" value="NZ_JAGETZ010000002.1"/>
</dbReference>
<comment type="caution">
    <text evidence="2">The sequence shown here is derived from an EMBL/GenBank/DDBJ whole genome shotgun (WGS) entry which is preliminary data.</text>
</comment>